<dbReference type="GO" id="GO:0061599">
    <property type="term" value="F:molybdopterin molybdotransferase activity"/>
    <property type="evidence" value="ECO:0007669"/>
    <property type="project" value="UniProtKB-UniRule"/>
</dbReference>
<sequence>MKKIRVEDAVGQRLCHDITAMRDGFKGAAFRRGHVISKKDIEALLAIGKKHIFIWEDKAGEIHEEEAAQRLAAMASLQDAHYEGPSEGKMVLKADTSGMFRVNRRLLSEINRIGDITITTLPDHYPVQKGDRLASMRIIPLVTTEEQIEQAEKLCQNENLLALLPYKKKKVGIIITGSEIYEGRIADKFEMVAKKKLTAFPCEVLGATICDDRQEQIVEAAQSYLNQGAELLLFSGGMSVDPDDLTPAAIKACGAEIITYGVPSQPGNMTLVSYLGKAALVGVPGAAISLPVTVLDVLLPQLFTDVKITKEDMLALAEGGLCQLCEVCHFPNCTFGRY</sequence>
<dbReference type="GO" id="GO:0006777">
    <property type="term" value="P:Mo-molybdopterin cofactor biosynthetic process"/>
    <property type="evidence" value="ECO:0007669"/>
    <property type="project" value="UniProtKB-UniRule"/>
</dbReference>
<dbReference type="Pfam" id="PF00994">
    <property type="entry name" value="MoCF_biosynth"/>
    <property type="match status" value="1"/>
</dbReference>
<dbReference type="Proteomes" id="UP000446866">
    <property type="component" value="Unassembled WGS sequence"/>
</dbReference>
<comment type="cofactor">
    <cofactor evidence="1">
        <name>Mg(2+)</name>
        <dbReference type="ChEBI" id="CHEBI:18420"/>
    </cofactor>
</comment>
<reference evidence="3 4" key="1">
    <citation type="submission" date="2018-08" db="EMBL/GenBank/DDBJ databases">
        <title>Murine metabolic-syndrome-specific gut microbial biobank.</title>
        <authorList>
            <person name="Liu C."/>
        </authorList>
    </citation>
    <scope>NUCLEOTIDE SEQUENCE [LARGE SCALE GENOMIC DNA]</scope>
    <source>
        <strain evidence="3 4">28</strain>
    </source>
</reference>
<dbReference type="SMART" id="SM00852">
    <property type="entry name" value="MoCF_biosynth"/>
    <property type="match status" value="1"/>
</dbReference>
<organism evidence="3 4">
    <name type="scientific">Anaerotruncus colihominis</name>
    <dbReference type="NCBI Taxonomy" id="169435"/>
    <lineage>
        <taxon>Bacteria</taxon>
        <taxon>Bacillati</taxon>
        <taxon>Bacillota</taxon>
        <taxon>Clostridia</taxon>
        <taxon>Eubacteriales</taxon>
        <taxon>Oscillospiraceae</taxon>
        <taxon>Anaerotruncus</taxon>
    </lineage>
</organism>
<evidence type="ECO:0000313" key="4">
    <source>
        <dbReference type="Proteomes" id="UP000446866"/>
    </source>
</evidence>
<accession>A0A845QEU2</accession>
<protein>
    <recommendedName>
        <fullName evidence="1">Molybdopterin molybdenumtransferase</fullName>
        <ecNumber evidence="1">2.10.1.1</ecNumber>
    </recommendedName>
</protein>
<dbReference type="GO" id="GO:0005829">
    <property type="term" value="C:cytosol"/>
    <property type="evidence" value="ECO:0007669"/>
    <property type="project" value="TreeGrafter"/>
</dbReference>
<dbReference type="PANTHER" id="PTHR10192:SF28">
    <property type="entry name" value="MOLYBDOPTERIN MOLYBDENUMTRANSFERASE"/>
    <property type="match status" value="1"/>
</dbReference>
<keyword evidence="1" id="KW-0501">Molybdenum cofactor biosynthesis</keyword>
<evidence type="ECO:0000313" key="3">
    <source>
        <dbReference type="EMBL" id="NBH60142.1"/>
    </source>
</evidence>
<dbReference type="SUPFAM" id="SSF53218">
    <property type="entry name" value="Molybdenum cofactor biosynthesis proteins"/>
    <property type="match status" value="1"/>
</dbReference>
<comment type="pathway">
    <text evidence="1">Cofactor biosynthesis; molybdopterin biosynthesis.</text>
</comment>
<comment type="function">
    <text evidence="1">Catalyzes the insertion of molybdate into adenylated molybdopterin with the concomitant release of AMP.</text>
</comment>
<keyword evidence="4" id="KW-1185">Reference proteome</keyword>
<gene>
    <name evidence="3" type="ORF">D0435_00435</name>
</gene>
<dbReference type="EMBL" id="QXWK01000001">
    <property type="protein sequence ID" value="NBH60142.1"/>
    <property type="molecule type" value="Genomic_DNA"/>
</dbReference>
<dbReference type="EC" id="2.10.1.1" evidence="1"/>
<dbReference type="Gene3D" id="3.40.980.10">
    <property type="entry name" value="MoaB/Mog-like domain"/>
    <property type="match status" value="1"/>
</dbReference>
<dbReference type="RefSeq" id="WP_160200441.1">
    <property type="nucleotide sequence ID" value="NZ_QXWK01000001.1"/>
</dbReference>
<dbReference type="PANTHER" id="PTHR10192">
    <property type="entry name" value="MOLYBDOPTERIN BIOSYNTHESIS PROTEIN"/>
    <property type="match status" value="1"/>
</dbReference>
<name>A0A845QEU2_9FIRM</name>
<dbReference type="InterPro" id="IPR001453">
    <property type="entry name" value="MoaB/Mog_dom"/>
</dbReference>
<keyword evidence="1" id="KW-0808">Transferase</keyword>
<dbReference type="InterPro" id="IPR038987">
    <property type="entry name" value="MoeA-like"/>
</dbReference>
<keyword evidence="1" id="KW-0500">Molybdenum</keyword>
<dbReference type="GO" id="GO:0046872">
    <property type="term" value="F:metal ion binding"/>
    <property type="evidence" value="ECO:0007669"/>
    <property type="project" value="UniProtKB-UniRule"/>
</dbReference>
<keyword evidence="1" id="KW-0479">Metal-binding</keyword>
<dbReference type="UniPathway" id="UPA00344"/>
<dbReference type="AlphaFoldDB" id="A0A845QEU2"/>
<proteinExistence type="inferred from homology"/>
<feature type="domain" description="MoaB/Mog" evidence="2">
    <location>
        <begin position="172"/>
        <end position="304"/>
    </location>
</feature>
<evidence type="ECO:0000259" key="2">
    <source>
        <dbReference type="SMART" id="SM00852"/>
    </source>
</evidence>
<comment type="catalytic activity">
    <reaction evidence="1">
        <text>adenylyl-molybdopterin + molybdate = Mo-molybdopterin + AMP + H(+)</text>
        <dbReference type="Rhea" id="RHEA:35047"/>
        <dbReference type="ChEBI" id="CHEBI:15378"/>
        <dbReference type="ChEBI" id="CHEBI:36264"/>
        <dbReference type="ChEBI" id="CHEBI:62727"/>
        <dbReference type="ChEBI" id="CHEBI:71302"/>
        <dbReference type="ChEBI" id="CHEBI:456215"/>
    </reaction>
</comment>
<comment type="similarity">
    <text evidence="1">Belongs to the MoeA family.</text>
</comment>
<comment type="caution">
    <text evidence="3">The sequence shown here is derived from an EMBL/GenBank/DDBJ whole genome shotgun (WGS) entry which is preliminary data.</text>
</comment>
<dbReference type="InterPro" id="IPR036425">
    <property type="entry name" value="MoaB/Mog-like_dom_sf"/>
</dbReference>
<keyword evidence="1" id="KW-0460">Magnesium</keyword>
<dbReference type="CDD" id="cd03522">
    <property type="entry name" value="MoeA_like"/>
    <property type="match status" value="1"/>
</dbReference>
<evidence type="ECO:0000256" key="1">
    <source>
        <dbReference type="RuleBase" id="RU365090"/>
    </source>
</evidence>